<dbReference type="PANTHER" id="PTHR10353:SF296">
    <property type="entry name" value="6-PHOSPHO-BETA-GLUCOSIDASE"/>
    <property type="match status" value="1"/>
</dbReference>
<dbReference type="EC" id="3.2.1.86" evidence="5"/>
<dbReference type="EMBL" id="CYZE01000002">
    <property type="protein sequence ID" value="CUN79011.1"/>
    <property type="molecule type" value="Genomic_DNA"/>
</dbReference>
<protein>
    <submittedName>
        <fullName evidence="5">Glycoside hydrolase family 1</fullName>
        <ecNumber evidence="5">3.2.1.86</ecNumber>
    </submittedName>
</protein>
<evidence type="ECO:0000256" key="4">
    <source>
        <dbReference type="RuleBase" id="RU003690"/>
    </source>
</evidence>
<dbReference type="InterPro" id="IPR001360">
    <property type="entry name" value="Glyco_hydro_1"/>
</dbReference>
<accession>A0A173ZRX1</accession>
<dbReference type="InterPro" id="IPR017853">
    <property type="entry name" value="GH"/>
</dbReference>
<reference evidence="5 6" key="1">
    <citation type="submission" date="2015-09" db="EMBL/GenBank/DDBJ databases">
        <authorList>
            <consortium name="Pathogen Informatics"/>
        </authorList>
    </citation>
    <scope>NUCLEOTIDE SEQUENCE [LARGE SCALE GENOMIC DNA]</scope>
    <source>
        <strain evidence="5 6">2789STDY5608850</strain>
    </source>
</reference>
<dbReference type="PRINTS" id="PR00131">
    <property type="entry name" value="GLHYDRLASE1"/>
</dbReference>
<gene>
    <name evidence="5" type="primary">bglH_1</name>
    <name evidence="5" type="ORF">ERS852407_01099</name>
</gene>
<evidence type="ECO:0000256" key="1">
    <source>
        <dbReference type="ARBA" id="ARBA00010838"/>
    </source>
</evidence>
<keyword evidence="3 5" id="KW-0326">Glycosidase</keyword>
<dbReference type="Proteomes" id="UP000095651">
    <property type="component" value="Unassembled WGS sequence"/>
</dbReference>
<dbReference type="RefSeq" id="WP_055653352.1">
    <property type="nucleotide sequence ID" value="NZ_CABIXC010000002.1"/>
</dbReference>
<dbReference type="AlphaFoldDB" id="A0A173ZRX1"/>
<proteinExistence type="inferred from homology"/>
<dbReference type="GO" id="GO:0008706">
    <property type="term" value="F:6-phospho-beta-glucosidase activity"/>
    <property type="evidence" value="ECO:0007669"/>
    <property type="project" value="UniProtKB-EC"/>
</dbReference>
<keyword evidence="2 5" id="KW-0378">Hydrolase</keyword>
<name>A0A173ZRX1_9FIRM</name>
<comment type="similarity">
    <text evidence="1 4">Belongs to the glycosyl hydrolase 1 family.</text>
</comment>
<evidence type="ECO:0000256" key="2">
    <source>
        <dbReference type="ARBA" id="ARBA00022801"/>
    </source>
</evidence>
<dbReference type="GO" id="GO:0005829">
    <property type="term" value="C:cytosol"/>
    <property type="evidence" value="ECO:0007669"/>
    <property type="project" value="TreeGrafter"/>
</dbReference>
<dbReference type="Gene3D" id="3.20.20.80">
    <property type="entry name" value="Glycosidases"/>
    <property type="match status" value="1"/>
</dbReference>
<dbReference type="InterPro" id="IPR033132">
    <property type="entry name" value="GH_1_N_CS"/>
</dbReference>
<evidence type="ECO:0000313" key="5">
    <source>
        <dbReference type="EMBL" id="CUN79011.1"/>
    </source>
</evidence>
<dbReference type="SUPFAM" id="SSF51445">
    <property type="entry name" value="(Trans)glycosidases"/>
    <property type="match status" value="1"/>
</dbReference>
<dbReference type="Pfam" id="PF00232">
    <property type="entry name" value="Glyco_hydro_1"/>
    <property type="match status" value="1"/>
</dbReference>
<organism evidence="5 6">
    <name type="scientific">Hungatella hathewayi</name>
    <dbReference type="NCBI Taxonomy" id="154046"/>
    <lineage>
        <taxon>Bacteria</taxon>
        <taxon>Bacillati</taxon>
        <taxon>Bacillota</taxon>
        <taxon>Clostridia</taxon>
        <taxon>Lachnospirales</taxon>
        <taxon>Lachnospiraceae</taxon>
        <taxon>Hungatella</taxon>
    </lineage>
</organism>
<dbReference type="PANTHER" id="PTHR10353">
    <property type="entry name" value="GLYCOSYL HYDROLASE"/>
    <property type="match status" value="1"/>
</dbReference>
<evidence type="ECO:0000256" key="3">
    <source>
        <dbReference type="ARBA" id="ARBA00023295"/>
    </source>
</evidence>
<dbReference type="GO" id="GO:0016052">
    <property type="term" value="P:carbohydrate catabolic process"/>
    <property type="evidence" value="ECO:0007669"/>
    <property type="project" value="TreeGrafter"/>
</dbReference>
<dbReference type="FunFam" id="3.20.20.80:FF:000004">
    <property type="entry name" value="Beta-glucosidase 6-phospho-beta-glucosidase"/>
    <property type="match status" value="1"/>
</dbReference>
<evidence type="ECO:0000313" key="6">
    <source>
        <dbReference type="Proteomes" id="UP000095651"/>
    </source>
</evidence>
<sequence length="479" mass="55005">MTFKNEFLWGGATAANQYEGAWNIGGKGASISDHCTCGSQSSPKRITPVLEKGTLYPSWEATDFYHHFKEDIALAKEMGFRVFRMSINWSRIYPTGLETVPNEEGLKFYDNVFHELNNAGIEPLVTISHYEIPYALVEKYNGWYSREVIDCYIRYCKTIFARYQDKVKYWLTFNEINSGTLPLGAVLSLGTVKGYCGPIADVPDEKQIRYQGLHHQFVASAKAVKIAHDKYPHFKIGNMSIFAAKYPNTCNPDDVLLCQKRMRDMNWFCSDIQVRGYYPCYAKRFFEENNIQIVKDSGDDKILRDGKVDFYTFSYYMSACESADPDIVEQAGGNIIGGIRNPYLKSSDWGWQIDSKGLRYSLNEIYDRYQIPLMVVENGLGAFDRLEEDGSIHDTYRIDYLRQHIRQMAEAVKDGVDLMGYTPWGWIDVVSASTGEMAKRYGFVYVKKYDDGAGDLDRLKKDSFFWYKNVIESNGENLD</sequence>
<dbReference type="PROSITE" id="PS00653">
    <property type="entry name" value="GLYCOSYL_HYDROL_F1_2"/>
    <property type="match status" value="1"/>
</dbReference>